<dbReference type="AlphaFoldDB" id="A0A6C2CQ15"/>
<feature type="transmembrane region" description="Helical" evidence="1">
    <location>
        <begin position="12"/>
        <end position="32"/>
    </location>
</feature>
<feature type="transmembrane region" description="Helical" evidence="1">
    <location>
        <begin position="44"/>
        <end position="62"/>
    </location>
</feature>
<reference evidence="2 3" key="1">
    <citation type="submission" date="2019-01" db="EMBL/GenBank/DDBJ databases">
        <title>Zoogloea oleivorans genome sequencing and assembly.</title>
        <authorList>
            <person name="Tancsics A."/>
            <person name="Farkas M."/>
            <person name="Kriszt B."/>
            <person name="Maroti G."/>
            <person name="Horvath B."/>
        </authorList>
    </citation>
    <scope>NUCLEOTIDE SEQUENCE [LARGE SCALE GENOMIC DNA]</scope>
    <source>
        <strain evidence="2 3">Buc</strain>
    </source>
</reference>
<dbReference type="Proteomes" id="UP000389128">
    <property type="component" value="Unassembled WGS sequence"/>
</dbReference>
<keyword evidence="1" id="KW-0812">Transmembrane</keyword>
<proteinExistence type="predicted"/>
<protein>
    <submittedName>
        <fullName evidence="2">Uncharacterized protein</fullName>
    </submittedName>
</protein>
<keyword evidence="3" id="KW-1185">Reference proteome</keyword>
<comment type="caution">
    <text evidence="2">The sequence shown here is derived from an EMBL/GenBank/DDBJ whole genome shotgun (WGS) entry which is preliminary data.</text>
</comment>
<dbReference type="OrthoDB" id="9181536at2"/>
<accession>A0A6C2CQ15</accession>
<keyword evidence="1" id="KW-0472">Membrane</keyword>
<evidence type="ECO:0000256" key="1">
    <source>
        <dbReference type="SAM" id="Phobius"/>
    </source>
</evidence>
<gene>
    <name evidence="2" type="ORF">ETQ85_12585</name>
</gene>
<evidence type="ECO:0000313" key="2">
    <source>
        <dbReference type="EMBL" id="TYC56134.1"/>
    </source>
</evidence>
<dbReference type="RefSeq" id="WP_148579426.1">
    <property type="nucleotide sequence ID" value="NZ_JAVEUW010000044.1"/>
</dbReference>
<keyword evidence="1" id="KW-1133">Transmembrane helix</keyword>
<organism evidence="2 3">
    <name type="scientific">Zoogloea oleivorans</name>
    <dbReference type="NCBI Taxonomy" id="1552750"/>
    <lineage>
        <taxon>Bacteria</taxon>
        <taxon>Pseudomonadati</taxon>
        <taxon>Pseudomonadota</taxon>
        <taxon>Betaproteobacteria</taxon>
        <taxon>Rhodocyclales</taxon>
        <taxon>Zoogloeaceae</taxon>
        <taxon>Zoogloea</taxon>
    </lineage>
</organism>
<sequence>MATPTLKQQKTFALIRIIGGLAAATVLGYSFAANILAGQPAEGPVLMTGLMAFIGLGYAAFYTRSLSRVAEAEKDTEPR</sequence>
<dbReference type="EMBL" id="SDKK01000011">
    <property type="protein sequence ID" value="TYC56134.1"/>
    <property type="molecule type" value="Genomic_DNA"/>
</dbReference>
<name>A0A6C2CQ15_9RHOO</name>
<evidence type="ECO:0000313" key="3">
    <source>
        <dbReference type="Proteomes" id="UP000389128"/>
    </source>
</evidence>